<proteinExistence type="predicted"/>
<keyword evidence="6" id="KW-1185">Reference proteome</keyword>
<dbReference type="KEGG" id="masz:C9I28_19950"/>
<sequence>MTTALLDHAIVSPARPASAGRVAGSYLQPLLEAAAARGVAATDLARAAGLAADALDPLPAQLAATEYVRLLDVGAMLAADPHFGLHVGERVKVGTFSAYGLILLSCRDFGQAFEQTIRYEALAHDLGRSSLTVQGKLAAYSWHSRFPSRHRHLADSVFAGVRVFGNWLAGASLPAPQLSLTHDGGDPAGHDEYRRVFGALPRFGAPANIAHFDAALLACPVPNADVTLYPVLQRHVEQLLRQRDGEPDIIARVYDTIVGGLPHGQARLASVACQLQLTPRTLQRKLADAGTSFQRVLDEARFALARDYLARPGLSLLDITFLLGYQEQSAFNHAFREWAGINPGAWRERCGEDALAPPLRSSRP</sequence>
<evidence type="ECO:0000256" key="3">
    <source>
        <dbReference type="ARBA" id="ARBA00023163"/>
    </source>
</evidence>
<name>A0A2R4CDE0_9BURK</name>
<dbReference type="Pfam" id="PF12833">
    <property type="entry name" value="HTH_18"/>
    <property type="match status" value="1"/>
</dbReference>
<dbReference type="PANTHER" id="PTHR47894:SF1">
    <property type="entry name" value="HTH-TYPE TRANSCRIPTIONAL REGULATOR VQSM"/>
    <property type="match status" value="1"/>
</dbReference>
<keyword evidence="1" id="KW-0805">Transcription regulation</keyword>
<evidence type="ECO:0000256" key="2">
    <source>
        <dbReference type="ARBA" id="ARBA00023125"/>
    </source>
</evidence>
<evidence type="ECO:0000313" key="6">
    <source>
        <dbReference type="Proteomes" id="UP000240505"/>
    </source>
</evidence>
<feature type="domain" description="HTH araC/xylS-type" evidence="4">
    <location>
        <begin position="251"/>
        <end position="349"/>
    </location>
</feature>
<dbReference type="GO" id="GO:0005829">
    <property type="term" value="C:cytosol"/>
    <property type="evidence" value="ECO:0007669"/>
    <property type="project" value="TreeGrafter"/>
</dbReference>
<dbReference type="AlphaFoldDB" id="A0A2R4CDE0"/>
<accession>A0A2R4CDE0</accession>
<dbReference type="SMART" id="SM00342">
    <property type="entry name" value="HTH_ARAC"/>
    <property type="match status" value="1"/>
</dbReference>
<dbReference type="EMBL" id="CP028324">
    <property type="protein sequence ID" value="AVR97653.1"/>
    <property type="molecule type" value="Genomic_DNA"/>
</dbReference>
<dbReference type="Gene3D" id="1.10.10.60">
    <property type="entry name" value="Homeodomain-like"/>
    <property type="match status" value="1"/>
</dbReference>
<evidence type="ECO:0000313" key="5">
    <source>
        <dbReference type="EMBL" id="AVR97653.1"/>
    </source>
</evidence>
<keyword evidence="2" id="KW-0238">DNA-binding</keyword>
<dbReference type="GO" id="GO:0000976">
    <property type="term" value="F:transcription cis-regulatory region binding"/>
    <property type="evidence" value="ECO:0007669"/>
    <property type="project" value="TreeGrafter"/>
</dbReference>
<gene>
    <name evidence="5" type="ORF">C9I28_19950</name>
</gene>
<evidence type="ECO:0000259" key="4">
    <source>
        <dbReference type="PROSITE" id="PS01124"/>
    </source>
</evidence>
<dbReference type="RefSeq" id="WP_107142994.1">
    <property type="nucleotide sequence ID" value="NZ_CP028324.1"/>
</dbReference>
<dbReference type="SUPFAM" id="SSF46689">
    <property type="entry name" value="Homeodomain-like"/>
    <property type="match status" value="1"/>
</dbReference>
<keyword evidence="3" id="KW-0804">Transcription</keyword>
<dbReference type="PANTHER" id="PTHR47894">
    <property type="entry name" value="HTH-TYPE TRANSCRIPTIONAL REGULATOR GADX"/>
    <property type="match status" value="1"/>
</dbReference>
<dbReference type="GO" id="GO:0003700">
    <property type="term" value="F:DNA-binding transcription factor activity"/>
    <property type="evidence" value="ECO:0007669"/>
    <property type="project" value="InterPro"/>
</dbReference>
<reference evidence="5 6" key="1">
    <citation type="submission" date="2018-03" db="EMBL/GenBank/DDBJ databases">
        <title>Massilia armeniaca sp. nov., isolated from desert soil.</title>
        <authorList>
            <person name="Huang H."/>
            <person name="Ren M."/>
        </authorList>
    </citation>
    <scope>NUCLEOTIDE SEQUENCE [LARGE SCALE GENOMIC DNA]</scope>
    <source>
        <strain evidence="5 6">ZMN-3</strain>
    </source>
</reference>
<dbReference type="InterPro" id="IPR018060">
    <property type="entry name" value="HTH_AraC"/>
</dbReference>
<dbReference type="OrthoDB" id="6506763at2"/>
<evidence type="ECO:0000256" key="1">
    <source>
        <dbReference type="ARBA" id="ARBA00023015"/>
    </source>
</evidence>
<dbReference type="Pfam" id="PF12625">
    <property type="entry name" value="Arabinose_bd"/>
    <property type="match status" value="1"/>
</dbReference>
<dbReference type="InterPro" id="IPR009057">
    <property type="entry name" value="Homeodomain-like_sf"/>
</dbReference>
<dbReference type="InterPro" id="IPR032687">
    <property type="entry name" value="AraC-type_N"/>
</dbReference>
<dbReference type="PROSITE" id="PS01124">
    <property type="entry name" value="HTH_ARAC_FAMILY_2"/>
    <property type="match status" value="1"/>
</dbReference>
<organism evidence="5 6">
    <name type="scientific">Pseudoduganella armeniaca</name>
    <dbReference type="NCBI Taxonomy" id="2072590"/>
    <lineage>
        <taxon>Bacteria</taxon>
        <taxon>Pseudomonadati</taxon>
        <taxon>Pseudomonadota</taxon>
        <taxon>Betaproteobacteria</taxon>
        <taxon>Burkholderiales</taxon>
        <taxon>Oxalobacteraceae</taxon>
        <taxon>Telluria group</taxon>
        <taxon>Pseudoduganella</taxon>
    </lineage>
</organism>
<dbReference type="Proteomes" id="UP000240505">
    <property type="component" value="Chromosome"/>
</dbReference>
<protein>
    <submittedName>
        <fullName evidence="5">AraC family transcriptional regulator</fullName>
    </submittedName>
</protein>